<sequence length="348" mass="37551">MRKWLQDKEIRAIESLDPDVAHYFTRGCGDDLVATEAPEAWRARRWRPRVLRDVSRIDTGVRLWGDWRMPLGVAPTAFHRLLHDGGEVATATGAAAAGVPFVLSSRATRRIEDVAAAIGGPWWFQVYLMHERSVTKALVQRAERHGATALVLTGDTPYVGYRASATGPRPLPITDDDALINIAEHLALDAGADPWPLIDQDPALSLTDIDWLREISDLPILVKGVLHPADAVACVDHGADGIWVSNHGGRQFDRAIATADALPSIVDAVDDDIPVVVDGGVRDGLDALTALALGARMAFVGRPVLWGLRTAGAAGVQQVLEEFAADIRHWAGCAGAARTADLDRSYLV</sequence>
<dbReference type="GO" id="GO:0016491">
    <property type="term" value="F:oxidoreductase activity"/>
    <property type="evidence" value="ECO:0007669"/>
    <property type="project" value="UniProtKB-KW"/>
</dbReference>
<feature type="binding site" evidence="5">
    <location>
        <position position="223"/>
    </location>
    <ligand>
        <name>FMN</name>
        <dbReference type="ChEBI" id="CHEBI:58210"/>
    </ligand>
</feature>
<feature type="binding site" evidence="5">
    <location>
        <position position="125"/>
    </location>
    <ligand>
        <name>FMN</name>
        <dbReference type="ChEBI" id="CHEBI:58210"/>
    </ligand>
</feature>
<gene>
    <name evidence="7" type="ORF">G9U51_13975</name>
</gene>
<feature type="binding site" evidence="5">
    <location>
        <position position="250"/>
    </location>
    <ligand>
        <name>glyoxylate</name>
        <dbReference type="ChEBI" id="CHEBI:36655"/>
    </ligand>
</feature>
<feature type="binding site" evidence="5">
    <location>
        <position position="245"/>
    </location>
    <ligand>
        <name>FMN</name>
        <dbReference type="ChEBI" id="CHEBI:58210"/>
    </ligand>
</feature>
<dbReference type="GO" id="GO:0010181">
    <property type="term" value="F:FMN binding"/>
    <property type="evidence" value="ECO:0007669"/>
    <property type="project" value="InterPro"/>
</dbReference>
<dbReference type="InterPro" id="IPR008259">
    <property type="entry name" value="FMN_hydac_DH_AS"/>
</dbReference>
<evidence type="ECO:0000256" key="2">
    <source>
        <dbReference type="ARBA" id="ARBA00023002"/>
    </source>
</evidence>
<dbReference type="SUPFAM" id="SSF51395">
    <property type="entry name" value="FMN-linked oxidoreductases"/>
    <property type="match status" value="1"/>
</dbReference>
<dbReference type="Proteomes" id="UP000744769">
    <property type="component" value="Unassembled WGS sequence"/>
</dbReference>
<comment type="cofactor">
    <cofactor evidence="1">
        <name>FMN</name>
        <dbReference type="ChEBI" id="CHEBI:58210"/>
    </cofactor>
</comment>
<evidence type="ECO:0000313" key="8">
    <source>
        <dbReference type="Proteomes" id="UP000744769"/>
    </source>
</evidence>
<feature type="binding site" evidence="5">
    <location>
        <begin position="301"/>
        <end position="302"/>
    </location>
    <ligand>
        <name>FMN</name>
        <dbReference type="ChEBI" id="CHEBI:58210"/>
    </ligand>
</feature>
<dbReference type="InterPro" id="IPR013785">
    <property type="entry name" value="Aldolase_TIM"/>
</dbReference>
<dbReference type="PROSITE" id="PS51349">
    <property type="entry name" value="FMN_HYDROXY_ACID_DH_2"/>
    <property type="match status" value="1"/>
</dbReference>
<keyword evidence="8" id="KW-1185">Reference proteome</keyword>
<name>A0A967EFR6_9MICO</name>
<reference evidence="7" key="1">
    <citation type="submission" date="2020-03" db="EMBL/GenBank/DDBJ databases">
        <title>Draft sequencing of Calidifontibacter sp. DB0510.</title>
        <authorList>
            <person name="Kim D.-U."/>
        </authorList>
    </citation>
    <scope>NUCLEOTIDE SEQUENCE</scope>
    <source>
        <strain evidence="7">DB0510</strain>
    </source>
</reference>
<dbReference type="PROSITE" id="PS00557">
    <property type="entry name" value="FMN_HYDROXY_ACID_DH_1"/>
    <property type="match status" value="1"/>
</dbReference>
<feature type="active site" description="Proton acceptor" evidence="4">
    <location>
        <position position="247"/>
    </location>
</feature>
<evidence type="ECO:0000256" key="5">
    <source>
        <dbReference type="PIRSR" id="PIRSR000138-2"/>
    </source>
</evidence>
<accession>A0A967EFR6</accession>
<dbReference type="EMBL" id="JAAOIV010000011">
    <property type="protein sequence ID" value="NHN56881.1"/>
    <property type="molecule type" value="Genomic_DNA"/>
</dbReference>
<protein>
    <submittedName>
        <fullName evidence="7">Alpha-hydroxy-acid oxidizing protein</fullName>
    </submittedName>
</protein>
<evidence type="ECO:0000259" key="6">
    <source>
        <dbReference type="PROSITE" id="PS51349"/>
    </source>
</evidence>
<dbReference type="Pfam" id="PF01070">
    <property type="entry name" value="FMN_dh"/>
    <property type="match status" value="1"/>
</dbReference>
<dbReference type="InterPro" id="IPR012133">
    <property type="entry name" value="Alpha-hydoxy_acid_DH_FMN"/>
</dbReference>
<feature type="binding site" evidence="5">
    <location>
        <begin position="75"/>
        <end position="77"/>
    </location>
    <ligand>
        <name>FMN</name>
        <dbReference type="ChEBI" id="CHEBI:58210"/>
    </ligand>
</feature>
<proteinExistence type="inferred from homology"/>
<keyword evidence="5" id="KW-0285">Flavoprotein</keyword>
<dbReference type="InterPro" id="IPR037396">
    <property type="entry name" value="FMN_HAD"/>
</dbReference>
<feature type="domain" description="FMN hydroxy acid dehydrogenase" evidence="6">
    <location>
        <begin position="1"/>
        <end position="348"/>
    </location>
</feature>
<comment type="caution">
    <text evidence="7">The sequence shown here is derived from an EMBL/GenBank/DDBJ whole genome shotgun (WGS) entry which is preliminary data.</text>
</comment>
<dbReference type="AlphaFoldDB" id="A0A967EFR6"/>
<feature type="binding site" evidence="5">
    <location>
        <position position="153"/>
    </location>
    <ligand>
        <name>FMN</name>
        <dbReference type="ChEBI" id="CHEBI:58210"/>
    </ligand>
</feature>
<dbReference type="CDD" id="cd02809">
    <property type="entry name" value="alpha_hydroxyacid_oxid_FMN"/>
    <property type="match status" value="1"/>
</dbReference>
<dbReference type="PIRSF" id="PIRSF000138">
    <property type="entry name" value="Al-hdrx_acd_dh"/>
    <property type="match status" value="1"/>
</dbReference>
<evidence type="ECO:0000256" key="4">
    <source>
        <dbReference type="PIRSR" id="PIRSR000138-1"/>
    </source>
</evidence>
<dbReference type="RefSeq" id="WP_166197581.1">
    <property type="nucleotide sequence ID" value="NZ_JAAOIV010000011.1"/>
</dbReference>
<organism evidence="7 8">
    <name type="scientific">Metallococcus carri</name>
    <dbReference type="NCBI Taxonomy" id="1656884"/>
    <lineage>
        <taxon>Bacteria</taxon>
        <taxon>Bacillati</taxon>
        <taxon>Actinomycetota</taxon>
        <taxon>Actinomycetes</taxon>
        <taxon>Micrococcales</taxon>
        <taxon>Dermacoccaceae</taxon>
        <taxon>Metallococcus</taxon>
    </lineage>
</organism>
<dbReference type="Gene3D" id="3.20.20.70">
    <property type="entry name" value="Aldolase class I"/>
    <property type="match status" value="1"/>
</dbReference>
<evidence type="ECO:0000256" key="3">
    <source>
        <dbReference type="ARBA" id="ARBA00024042"/>
    </source>
</evidence>
<comment type="similarity">
    <text evidence="3">Belongs to the FMN-dependent alpha-hydroxy acid dehydrogenase family.</text>
</comment>
<evidence type="ECO:0000313" key="7">
    <source>
        <dbReference type="EMBL" id="NHN56881.1"/>
    </source>
</evidence>
<dbReference type="InterPro" id="IPR000262">
    <property type="entry name" value="FMN-dep_DH"/>
</dbReference>
<feature type="binding site" evidence="5">
    <location>
        <position position="162"/>
    </location>
    <ligand>
        <name>glyoxylate</name>
        <dbReference type="ChEBI" id="CHEBI:36655"/>
    </ligand>
</feature>
<feature type="binding site" evidence="5">
    <location>
        <position position="104"/>
    </location>
    <ligand>
        <name>FMN</name>
        <dbReference type="ChEBI" id="CHEBI:58210"/>
    </ligand>
</feature>
<dbReference type="PANTHER" id="PTHR10578:SF143">
    <property type="entry name" value="FMN-DEPENDENT ALPHA-HYDROXY ACID DEHYDROGENASE PB1A11.03"/>
    <property type="match status" value="1"/>
</dbReference>
<keyword evidence="5" id="KW-0288">FMN</keyword>
<keyword evidence="2" id="KW-0560">Oxidoreductase</keyword>
<evidence type="ECO:0000256" key="1">
    <source>
        <dbReference type="ARBA" id="ARBA00001917"/>
    </source>
</evidence>
<dbReference type="PANTHER" id="PTHR10578">
    <property type="entry name" value="S -2-HYDROXY-ACID OXIDASE-RELATED"/>
    <property type="match status" value="1"/>
</dbReference>
<feature type="binding site" evidence="5">
    <location>
        <position position="247"/>
    </location>
    <ligand>
        <name>glyoxylate</name>
        <dbReference type="ChEBI" id="CHEBI:36655"/>
    </ligand>
</feature>
<feature type="binding site" evidence="5">
    <location>
        <position position="127"/>
    </location>
    <ligand>
        <name>glyoxylate</name>
        <dbReference type="ChEBI" id="CHEBI:36655"/>
    </ligand>
</feature>
<feature type="binding site" evidence="5">
    <location>
        <position position="23"/>
    </location>
    <ligand>
        <name>glyoxylate</name>
        <dbReference type="ChEBI" id="CHEBI:36655"/>
    </ligand>
</feature>
<feature type="binding site" evidence="5">
    <location>
        <begin position="278"/>
        <end position="282"/>
    </location>
    <ligand>
        <name>FMN</name>
        <dbReference type="ChEBI" id="CHEBI:58210"/>
    </ligand>
</feature>